<keyword evidence="5" id="KW-1185">Reference proteome</keyword>
<accession>A0AAQ5YU97</accession>
<dbReference type="InterPro" id="IPR017441">
    <property type="entry name" value="Protein_kinase_ATP_BS"/>
</dbReference>
<dbReference type="PROSITE" id="PS00107">
    <property type="entry name" value="PROTEIN_KINASE_ATP"/>
    <property type="match status" value="1"/>
</dbReference>
<dbReference type="Pfam" id="PF00069">
    <property type="entry name" value="Pkinase"/>
    <property type="match status" value="1"/>
</dbReference>
<proteinExistence type="predicted"/>
<evidence type="ECO:0000256" key="2">
    <source>
        <dbReference type="SAM" id="MobiDB-lite"/>
    </source>
</evidence>
<dbReference type="Gene3D" id="1.10.510.10">
    <property type="entry name" value="Transferase(Phosphotransferase) domain 1"/>
    <property type="match status" value="1"/>
</dbReference>
<feature type="domain" description="Protein kinase" evidence="3">
    <location>
        <begin position="6"/>
        <end position="240"/>
    </location>
</feature>
<name>A0AAQ5YU97_AMPOC</name>
<dbReference type="GO" id="GO:0005524">
    <property type="term" value="F:ATP binding"/>
    <property type="evidence" value="ECO:0007669"/>
    <property type="project" value="UniProtKB-UniRule"/>
</dbReference>
<organism evidence="4 5">
    <name type="scientific">Amphiprion ocellaris</name>
    <name type="common">Clown anemonefish</name>
    <dbReference type="NCBI Taxonomy" id="80972"/>
    <lineage>
        <taxon>Eukaryota</taxon>
        <taxon>Metazoa</taxon>
        <taxon>Chordata</taxon>
        <taxon>Craniata</taxon>
        <taxon>Vertebrata</taxon>
        <taxon>Euteleostomi</taxon>
        <taxon>Actinopterygii</taxon>
        <taxon>Neopterygii</taxon>
        <taxon>Teleostei</taxon>
        <taxon>Neoteleostei</taxon>
        <taxon>Acanthomorphata</taxon>
        <taxon>Ovalentaria</taxon>
        <taxon>Pomacentridae</taxon>
        <taxon>Amphiprion</taxon>
    </lineage>
</organism>
<dbReference type="AlphaFoldDB" id="A0AAQ5YU97"/>
<dbReference type="GO" id="GO:0004674">
    <property type="term" value="F:protein serine/threonine kinase activity"/>
    <property type="evidence" value="ECO:0007669"/>
    <property type="project" value="TreeGrafter"/>
</dbReference>
<reference evidence="4 5" key="1">
    <citation type="submission" date="2022-01" db="EMBL/GenBank/DDBJ databases">
        <title>A chromosome-scale genome assembly of the false clownfish, Amphiprion ocellaris.</title>
        <authorList>
            <person name="Ryu T."/>
        </authorList>
    </citation>
    <scope>NUCLEOTIDE SEQUENCE [LARGE SCALE GENOMIC DNA]</scope>
</reference>
<evidence type="ECO:0000256" key="1">
    <source>
        <dbReference type="PROSITE-ProRule" id="PRU10141"/>
    </source>
</evidence>
<evidence type="ECO:0000313" key="4">
    <source>
        <dbReference type="Ensembl" id="ENSAOCP00000056499.1"/>
    </source>
</evidence>
<keyword evidence="1" id="KW-0547">Nucleotide-binding</keyword>
<dbReference type="Gene3D" id="3.30.200.20">
    <property type="entry name" value="Phosphorylase Kinase, domain 1"/>
    <property type="match status" value="1"/>
</dbReference>
<dbReference type="InterPro" id="IPR000719">
    <property type="entry name" value="Prot_kinase_dom"/>
</dbReference>
<feature type="binding site" evidence="1">
    <location>
        <position position="35"/>
    </location>
    <ligand>
        <name>ATP</name>
        <dbReference type="ChEBI" id="CHEBI:30616"/>
    </ligand>
</feature>
<dbReference type="PROSITE" id="PS50011">
    <property type="entry name" value="PROTEIN_KINASE_DOM"/>
    <property type="match status" value="1"/>
</dbReference>
<dbReference type="InterPro" id="IPR011009">
    <property type="entry name" value="Kinase-like_dom_sf"/>
</dbReference>
<reference evidence="4" key="2">
    <citation type="submission" date="2025-08" db="UniProtKB">
        <authorList>
            <consortium name="Ensembl"/>
        </authorList>
    </citation>
    <scope>IDENTIFICATION</scope>
</reference>
<evidence type="ECO:0000313" key="5">
    <source>
        <dbReference type="Proteomes" id="UP001501940"/>
    </source>
</evidence>
<sequence>IGTSSYLKVSVVGQGTYGIVYKVKCRSTGKEFALKRYNYGVEDSTVRELSCLAALKGHPYVVSVHDCFFDEGKVAMLLSYVPYTLSGIIHKGHGLKSYHEPGRVERSIPLSFVARFSRQVAHALSCMHEMNIVHRDLTPFNVLLTEDLTVKVADMGLSRQCSKWMSPTVVTEAVGVQGNCTCTSIVTETGLFRPPGHIDPEDNARVMETRGSYKRSPTLTSAGRKLRSLPETNCFGACQR</sequence>
<keyword evidence="1" id="KW-0067">ATP-binding</keyword>
<dbReference type="GO" id="GO:0005737">
    <property type="term" value="C:cytoplasm"/>
    <property type="evidence" value="ECO:0007669"/>
    <property type="project" value="TreeGrafter"/>
</dbReference>
<dbReference type="GeneTree" id="ENSGT00960000189173"/>
<protein>
    <recommendedName>
        <fullName evidence="3">Protein kinase domain-containing protein</fullName>
    </recommendedName>
</protein>
<dbReference type="SUPFAM" id="SSF56112">
    <property type="entry name" value="Protein kinase-like (PK-like)"/>
    <property type="match status" value="1"/>
</dbReference>
<evidence type="ECO:0000259" key="3">
    <source>
        <dbReference type="PROSITE" id="PS50011"/>
    </source>
</evidence>
<feature type="compositionally biased region" description="Basic and acidic residues" evidence="2">
    <location>
        <begin position="196"/>
        <end position="208"/>
    </location>
</feature>
<feature type="region of interest" description="Disordered" evidence="2">
    <location>
        <begin position="195"/>
        <end position="222"/>
    </location>
</feature>
<dbReference type="PANTHER" id="PTHR24361:SF785">
    <property type="entry name" value="DUAL SPECIFICITY MITOGEN-ACTIVATED PROTEIN KINASE KINASE 1"/>
    <property type="match status" value="1"/>
</dbReference>
<dbReference type="Proteomes" id="UP001501940">
    <property type="component" value="Chromosome 18"/>
</dbReference>
<dbReference type="PANTHER" id="PTHR24361">
    <property type="entry name" value="MITOGEN-ACTIVATED KINASE KINASE KINASE"/>
    <property type="match status" value="1"/>
</dbReference>
<dbReference type="InterPro" id="IPR053235">
    <property type="entry name" value="Ser_Thr_kinase"/>
</dbReference>
<reference evidence="4" key="3">
    <citation type="submission" date="2025-09" db="UniProtKB">
        <authorList>
            <consortium name="Ensembl"/>
        </authorList>
    </citation>
    <scope>IDENTIFICATION</scope>
</reference>
<dbReference type="Ensembl" id="ENSAOCT00000042852.1">
    <property type="protein sequence ID" value="ENSAOCP00000056499.1"/>
    <property type="gene ID" value="ENSAOCG00000027624.1"/>
</dbReference>